<dbReference type="GO" id="GO:0003723">
    <property type="term" value="F:RNA binding"/>
    <property type="evidence" value="ECO:0007669"/>
    <property type="project" value="UniProtKB-UniRule"/>
</dbReference>
<dbReference type="PROSITE" id="PS01131">
    <property type="entry name" value="RRNA_A_DIMETH"/>
    <property type="match status" value="1"/>
</dbReference>
<sequence length="270" mass="30369">MRVEYKHTEIAVKKKLGQNFLTDSNITRKIVAASGALPTERILEIGPGFGALTKEISALTPHFTAVEKDRALAAFIRREYPSLQMIEADFLDLDLEELSTDGPLRVLGNIPYSITTPIIFKLLEARHNILSATLMMQHEVALRLTAKPSTKEYGILAVQLQSFCTVRYLFKVGRKVFKPQPNVDSAVISMTPKKESPVENPLAYRQFVRTAFHQRRKTLLNNLRDSYDLSSLTPETLKLRAEALSIEEFITLFSQLRPLEALSAGEGKKP</sequence>
<evidence type="ECO:0000256" key="1">
    <source>
        <dbReference type="ARBA" id="ARBA00022490"/>
    </source>
</evidence>
<evidence type="ECO:0000256" key="2">
    <source>
        <dbReference type="ARBA" id="ARBA00022552"/>
    </source>
</evidence>
<accession>A0A432AWW5</accession>
<evidence type="ECO:0000256" key="8">
    <source>
        <dbReference type="PROSITE-ProRule" id="PRU01026"/>
    </source>
</evidence>
<evidence type="ECO:0000256" key="4">
    <source>
        <dbReference type="ARBA" id="ARBA00022679"/>
    </source>
</evidence>
<keyword evidence="4 7" id="KW-0808">Transferase</keyword>
<evidence type="ECO:0000313" key="10">
    <source>
        <dbReference type="EMBL" id="MWV54855.1"/>
    </source>
</evidence>
<feature type="binding site" evidence="7 8">
    <location>
        <position position="109"/>
    </location>
    <ligand>
        <name>S-adenosyl-L-methionine</name>
        <dbReference type="ChEBI" id="CHEBI:59789"/>
    </ligand>
</feature>
<feature type="binding site" evidence="7 8">
    <location>
        <position position="67"/>
    </location>
    <ligand>
        <name>S-adenosyl-L-methionine</name>
        <dbReference type="ChEBI" id="CHEBI:59789"/>
    </ligand>
</feature>
<dbReference type="HAMAP" id="MF_00607">
    <property type="entry name" value="16SrRNA_methyltr_A"/>
    <property type="match status" value="1"/>
</dbReference>
<dbReference type="Gene3D" id="1.10.8.100">
    <property type="entry name" value="Ribosomal RNA adenine dimethylase-like, domain 2"/>
    <property type="match status" value="1"/>
</dbReference>
<dbReference type="EMBL" id="WUBZ01000023">
    <property type="protein sequence ID" value="MWV54855.1"/>
    <property type="molecule type" value="Genomic_DNA"/>
</dbReference>
<feature type="binding site" evidence="7 8">
    <location>
        <position position="46"/>
    </location>
    <ligand>
        <name>S-adenosyl-L-methionine</name>
        <dbReference type="ChEBI" id="CHEBI:59789"/>
    </ligand>
</feature>
<reference evidence="11 12" key="1">
    <citation type="submission" date="2018-12" db="EMBL/GenBank/DDBJ databases">
        <authorList>
            <person name="Lunina O.N."/>
            <person name="Grouzdev D.S."/>
            <person name="Gorlenko V.M."/>
            <person name="Savvichev A.S."/>
        </authorList>
    </citation>
    <scope>NUCLEOTIDE SEQUENCE [LARGE SCALE GENOMIC DNA]</scope>
    <source>
        <strain evidence="11 12">BrKhr-17</strain>
    </source>
</reference>
<keyword evidence="13" id="KW-1185">Reference proteome</keyword>
<name>A0A432AWW5_CHLPH</name>
<comment type="function">
    <text evidence="7">Specifically dimethylates two adjacent adenosines (A1518 and A1519) in the loop of a conserved hairpin near the 3'-end of 16S rRNA in the 30S particle. May play a critical role in biogenesis of 30S subunits.</text>
</comment>
<evidence type="ECO:0000313" key="13">
    <source>
        <dbReference type="Proteomes" id="UP000489351"/>
    </source>
</evidence>
<dbReference type="PANTHER" id="PTHR11727">
    <property type="entry name" value="DIMETHYLADENOSINE TRANSFERASE"/>
    <property type="match status" value="1"/>
</dbReference>
<feature type="binding site" evidence="7 8">
    <location>
        <position position="19"/>
    </location>
    <ligand>
        <name>S-adenosyl-L-methionine</name>
        <dbReference type="ChEBI" id="CHEBI:59789"/>
    </ligand>
</feature>
<dbReference type="Gene3D" id="3.40.50.150">
    <property type="entry name" value="Vaccinia Virus protein VP39"/>
    <property type="match status" value="1"/>
</dbReference>
<feature type="domain" description="Ribosomal RNA adenine methylase transferase N-terminal" evidence="9">
    <location>
        <begin position="26"/>
        <end position="194"/>
    </location>
</feature>
<comment type="caution">
    <text evidence="11">The sequence shown here is derived from an EMBL/GenBank/DDBJ whole genome shotgun (WGS) entry which is preliminary data.</text>
</comment>
<dbReference type="RefSeq" id="WP_126383214.1">
    <property type="nucleotide sequence ID" value="NZ_RXYK01000001.1"/>
</dbReference>
<dbReference type="InterPro" id="IPR020596">
    <property type="entry name" value="rRNA_Ade_Mease_Trfase_CS"/>
</dbReference>
<comment type="catalytic activity">
    <reaction evidence="7">
        <text>adenosine(1518)/adenosine(1519) in 16S rRNA + 4 S-adenosyl-L-methionine = N(6)-dimethyladenosine(1518)/N(6)-dimethyladenosine(1519) in 16S rRNA + 4 S-adenosyl-L-homocysteine + 4 H(+)</text>
        <dbReference type="Rhea" id="RHEA:19609"/>
        <dbReference type="Rhea" id="RHEA-COMP:10232"/>
        <dbReference type="Rhea" id="RHEA-COMP:10233"/>
        <dbReference type="ChEBI" id="CHEBI:15378"/>
        <dbReference type="ChEBI" id="CHEBI:57856"/>
        <dbReference type="ChEBI" id="CHEBI:59789"/>
        <dbReference type="ChEBI" id="CHEBI:74411"/>
        <dbReference type="ChEBI" id="CHEBI:74493"/>
        <dbReference type="EC" id="2.1.1.182"/>
    </reaction>
</comment>
<dbReference type="InterPro" id="IPR023165">
    <property type="entry name" value="rRNA_Ade_diMease-like_C"/>
</dbReference>
<keyword evidence="6 7" id="KW-0694">RNA-binding</keyword>
<dbReference type="InterPro" id="IPR001737">
    <property type="entry name" value="KsgA/Erm"/>
</dbReference>
<proteinExistence type="inferred from homology"/>
<gene>
    <name evidence="7 11" type="primary">rsmA</name>
    <name evidence="7" type="synonym">ksgA</name>
    <name evidence="11" type="ORF">EKD02_00095</name>
    <name evidence="10" type="ORF">GJ685_07220</name>
</gene>
<evidence type="ECO:0000313" key="12">
    <source>
        <dbReference type="Proteomes" id="UP000279908"/>
    </source>
</evidence>
<organism evidence="11 12">
    <name type="scientific">Chlorobium phaeovibrioides</name>
    <dbReference type="NCBI Taxonomy" id="1094"/>
    <lineage>
        <taxon>Bacteria</taxon>
        <taxon>Pseudomonadati</taxon>
        <taxon>Chlorobiota</taxon>
        <taxon>Chlorobiia</taxon>
        <taxon>Chlorobiales</taxon>
        <taxon>Chlorobiaceae</taxon>
        <taxon>Chlorobium/Pelodictyon group</taxon>
        <taxon>Chlorobium</taxon>
    </lineage>
</organism>
<reference evidence="10 13" key="2">
    <citation type="submission" date="2019-11" db="EMBL/GenBank/DDBJ databases">
        <title>Green- and brown-colored morphotypes of Chlorobia in the stratified aquatic ecosystems of Kandalaksha Gulf (White Sea): A model for study of the accessory genome evolution.</title>
        <authorList>
            <person name="Grouzdev D.S."/>
        </authorList>
    </citation>
    <scope>NUCLEOTIDE SEQUENCE [LARGE SCALE GENOMIC DNA]</scope>
    <source>
        <strain evidence="10 13">ZM</strain>
    </source>
</reference>
<dbReference type="CDD" id="cd02440">
    <property type="entry name" value="AdoMet_MTases"/>
    <property type="match status" value="1"/>
</dbReference>
<evidence type="ECO:0000256" key="6">
    <source>
        <dbReference type="ARBA" id="ARBA00022884"/>
    </source>
</evidence>
<comment type="similarity">
    <text evidence="7">Belongs to the class I-like SAM-binding methyltransferase superfamily. rRNA adenine N(6)-methyltransferase family. RsmA subfamily.</text>
</comment>
<evidence type="ECO:0000313" key="11">
    <source>
        <dbReference type="EMBL" id="RTY39835.1"/>
    </source>
</evidence>
<dbReference type="Proteomes" id="UP000489351">
    <property type="component" value="Unassembled WGS sequence"/>
</dbReference>
<evidence type="ECO:0000256" key="5">
    <source>
        <dbReference type="ARBA" id="ARBA00022691"/>
    </source>
</evidence>
<dbReference type="EMBL" id="RXYK01000001">
    <property type="protein sequence ID" value="RTY39835.1"/>
    <property type="molecule type" value="Genomic_DNA"/>
</dbReference>
<keyword evidence="1 7" id="KW-0963">Cytoplasm</keyword>
<protein>
    <recommendedName>
        <fullName evidence="7">Ribosomal RNA small subunit methyltransferase A</fullName>
        <ecNumber evidence="7">2.1.1.182</ecNumber>
    </recommendedName>
    <alternativeName>
        <fullName evidence="7">16S rRNA (adenine(1518)-N(6)/adenine(1519)-N(6))-dimethyltransferase</fullName>
    </alternativeName>
    <alternativeName>
        <fullName evidence="7">16S rRNA dimethyladenosine transferase</fullName>
    </alternativeName>
    <alternativeName>
        <fullName evidence="7">16S rRNA dimethylase</fullName>
    </alternativeName>
    <alternativeName>
        <fullName evidence="7">S-adenosylmethionine-6-N', N'-adenosyl(rRNA) dimethyltransferase</fullName>
    </alternativeName>
</protein>
<dbReference type="SUPFAM" id="SSF53335">
    <property type="entry name" value="S-adenosyl-L-methionine-dependent methyltransferases"/>
    <property type="match status" value="1"/>
</dbReference>
<dbReference type="NCBIfam" id="TIGR00755">
    <property type="entry name" value="ksgA"/>
    <property type="match status" value="1"/>
</dbReference>
<dbReference type="PROSITE" id="PS51689">
    <property type="entry name" value="SAM_RNA_A_N6_MT"/>
    <property type="match status" value="1"/>
</dbReference>
<dbReference type="InterPro" id="IPR011530">
    <property type="entry name" value="rRNA_adenine_dimethylase"/>
</dbReference>
<feature type="binding site" evidence="7 8">
    <location>
        <position position="21"/>
    </location>
    <ligand>
        <name>S-adenosyl-L-methionine</name>
        <dbReference type="ChEBI" id="CHEBI:59789"/>
    </ligand>
</feature>
<dbReference type="AlphaFoldDB" id="A0A432AWW5"/>
<comment type="subcellular location">
    <subcellularLocation>
        <location evidence="7">Cytoplasm</location>
    </subcellularLocation>
</comment>
<dbReference type="GO" id="GO:0052908">
    <property type="term" value="F:16S rRNA (adenine(1518)-N(6)/adenine(1519)-N(6))-dimethyltransferase activity"/>
    <property type="evidence" value="ECO:0007669"/>
    <property type="project" value="UniProtKB-EC"/>
</dbReference>
<evidence type="ECO:0000259" key="9">
    <source>
        <dbReference type="SMART" id="SM00650"/>
    </source>
</evidence>
<feature type="binding site" evidence="7 8">
    <location>
        <position position="89"/>
    </location>
    <ligand>
        <name>S-adenosyl-L-methionine</name>
        <dbReference type="ChEBI" id="CHEBI:59789"/>
    </ligand>
</feature>
<dbReference type="SMART" id="SM00650">
    <property type="entry name" value="rADc"/>
    <property type="match status" value="1"/>
</dbReference>
<keyword evidence="2 7" id="KW-0698">rRNA processing</keyword>
<evidence type="ECO:0000256" key="3">
    <source>
        <dbReference type="ARBA" id="ARBA00022603"/>
    </source>
</evidence>
<dbReference type="Proteomes" id="UP000279908">
    <property type="component" value="Unassembled WGS sequence"/>
</dbReference>
<evidence type="ECO:0000256" key="7">
    <source>
        <dbReference type="HAMAP-Rule" id="MF_00607"/>
    </source>
</evidence>
<dbReference type="PANTHER" id="PTHR11727:SF7">
    <property type="entry name" value="DIMETHYLADENOSINE TRANSFERASE-RELATED"/>
    <property type="match status" value="1"/>
</dbReference>
<keyword evidence="5 7" id="KW-0949">S-adenosyl-L-methionine</keyword>
<dbReference type="EC" id="2.1.1.182" evidence="7"/>
<dbReference type="GO" id="GO:0005829">
    <property type="term" value="C:cytosol"/>
    <property type="evidence" value="ECO:0007669"/>
    <property type="project" value="TreeGrafter"/>
</dbReference>
<keyword evidence="3 7" id="KW-0489">Methyltransferase</keyword>
<dbReference type="InterPro" id="IPR029063">
    <property type="entry name" value="SAM-dependent_MTases_sf"/>
</dbReference>
<dbReference type="InterPro" id="IPR020598">
    <property type="entry name" value="rRNA_Ade_methylase_Trfase_N"/>
</dbReference>
<dbReference type="Pfam" id="PF00398">
    <property type="entry name" value="RrnaAD"/>
    <property type="match status" value="1"/>
</dbReference>